<dbReference type="PROSITE" id="PS50977">
    <property type="entry name" value="HTH_TETR_2"/>
    <property type="match status" value="1"/>
</dbReference>
<evidence type="ECO:0000313" key="5">
    <source>
        <dbReference type="Proteomes" id="UP000586827"/>
    </source>
</evidence>
<feature type="DNA-binding region" description="H-T-H motif" evidence="2">
    <location>
        <begin position="36"/>
        <end position="55"/>
    </location>
</feature>
<evidence type="ECO:0000256" key="1">
    <source>
        <dbReference type="ARBA" id="ARBA00023125"/>
    </source>
</evidence>
<organism evidence="4 5">
    <name type="scientific">Nocardia uniformis</name>
    <dbReference type="NCBI Taxonomy" id="53432"/>
    <lineage>
        <taxon>Bacteria</taxon>
        <taxon>Bacillati</taxon>
        <taxon>Actinomycetota</taxon>
        <taxon>Actinomycetes</taxon>
        <taxon>Mycobacteriales</taxon>
        <taxon>Nocardiaceae</taxon>
        <taxon>Nocardia</taxon>
    </lineage>
</organism>
<dbReference type="InterPro" id="IPR050109">
    <property type="entry name" value="HTH-type_TetR-like_transc_reg"/>
</dbReference>
<dbReference type="GO" id="GO:0003700">
    <property type="term" value="F:DNA-binding transcription factor activity"/>
    <property type="evidence" value="ECO:0007669"/>
    <property type="project" value="TreeGrafter"/>
</dbReference>
<name>A0A849C4T3_9NOCA</name>
<dbReference type="AlphaFoldDB" id="A0A849C4T3"/>
<feature type="domain" description="HTH tetR-type" evidence="3">
    <location>
        <begin position="13"/>
        <end position="73"/>
    </location>
</feature>
<evidence type="ECO:0000259" key="3">
    <source>
        <dbReference type="PROSITE" id="PS50977"/>
    </source>
</evidence>
<evidence type="ECO:0000256" key="2">
    <source>
        <dbReference type="PROSITE-ProRule" id="PRU00335"/>
    </source>
</evidence>
<dbReference type="Gene3D" id="1.10.357.10">
    <property type="entry name" value="Tetracycline Repressor, domain 2"/>
    <property type="match status" value="1"/>
</dbReference>
<dbReference type="InterPro" id="IPR001647">
    <property type="entry name" value="HTH_TetR"/>
</dbReference>
<reference evidence="4 5" key="1">
    <citation type="submission" date="2020-05" db="EMBL/GenBank/DDBJ databases">
        <title>MicrobeNet Type strains.</title>
        <authorList>
            <person name="Nicholson A.C."/>
        </authorList>
    </citation>
    <scope>NUCLEOTIDE SEQUENCE [LARGE SCALE GENOMIC DNA]</scope>
    <source>
        <strain evidence="4 5">JCM 3224</strain>
    </source>
</reference>
<comment type="caution">
    <text evidence="4">The sequence shown here is derived from an EMBL/GenBank/DDBJ whole genome shotgun (WGS) entry which is preliminary data.</text>
</comment>
<dbReference type="EMBL" id="JABELX010000008">
    <property type="protein sequence ID" value="NNH72788.1"/>
    <property type="molecule type" value="Genomic_DNA"/>
</dbReference>
<gene>
    <name evidence="4" type="ORF">HLB23_23475</name>
</gene>
<dbReference type="GO" id="GO:0000976">
    <property type="term" value="F:transcription cis-regulatory region binding"/>
    <property type="evidence" value="ECO:0007669"/>
    <property type="project" value="TreeGrafter"/>
</dbReference>
<dbReference type="PRINTS" id="PR00455">
    <property type="entry name" value="HTHTETR"/>
</dbReference>
<protein>
    <submittedName>
        <fullName evidence="4">Helix-turn-helix transcriptional regulator</fullName>
    </submittedName>
</protein>
<dbReference type="PANTHER" id="PTHR30055:SF209">
    <property type="entry name" value="POSSIBLE TRANSCRIPTIONAL REGULATORY PROTEIN (PROBABLY TETR-FAMILY)"/>
    <property type="match status" value="1"/>
</dbReference>
<dbReference type="Pfam" id="PF00440">
    <property type="entry name" value="TetR_N"/>
    <property type="match status" value="1"/>
</dbReference>
<dbReference type="SUPFAM" id="SSF48498">
    <property type="entry name" value="Tetracyclin repressor-like, C-terminal domain"/>
    <property type="match status" value="1"/>
</dbReference>
<dbReference type="Proteomes" id="UP000586827">
    <property type="component" value="Unassembled WGS sequence"/>
</dbReference>
<proteinExistence type="predicted"/>
<dbReference type="SUPFAM" id="SSF46689">
    <property type="entry name" value="Homeodomain-like"/>
    <property type="match status" value="1"/>
</dbReference>
<dbReference type="PANTHER" id="PTHR30055">
    <property type="entry name" value="HTH-TYPE TRANSCRIPTIONAL REGULATOR RUTR"/>
    <property type="match status" value="1"/>
</dbReference>
<keyword evidence="1 2" id="KW-0238">DNA-binding</keyword>
<sequence length="201" mass="21441">MHDEEPRIRADAARNRRAILDATAGLLAEFGYEHVTMDRVASAAGVGKGTIFHRFGSRAGLLHALALDDANALRHGVSSGPPPLGPGAPAEKRLFAFFDALAANVVANVELVAAVSDSTPESDAEPLHKFWHEHTRILLTEVRPDTDTDLLATLLLNTLSGSPVLRLIRDGHGTRYIDSVRTLITSMIRAGATSTHPSAAS</sequence>
<dbReference type="RefSeq" id="WP_067524050.1">
    <property type="nucleotide sequence ID" value="NZ_JABELX010000008.1"/>
</dbReference>
<dbReference type="InterPro" id="IPR036271">
    <property type="entry name" value="Tet_transcr_reg_TetR-rel_C_sf"/>
</dbReference>
<dbReference type="InterPro" id="IPR009057">
    <property type="entry name" value="Homeodomain-like_sf"/>
</dbReference>
<keyword evidence="5" id="KW-1185">Reference proteome</keyword>
<evidence type="ECO:0000313" key="4">
    <source>
        <dbReference type="EMBL" id="NNH72788.1"/>
    </source>
</evidence>
<accession>A0A849C4T3</accession>